<accession>A0A0K8MXX5</accession>
<dbReference type="RefSeq" id="WP_075075444.1">
    <property type="nucleotide sequence ID" value="NZ_DF967973.1"/>
</dbReference>
<dbReference type="InterPro" id="IPR029039">
    <property type="entry name" value="Flavoprotein-like_sf"/>
</dbReference>
<sequence length="194" mass="21127">MSKILITYSTNSGSTAEVAAAIAAELNQAGHTAEVKPIAQAADLSAYDAVVIGAPMIFGWQAAARSFLKRHAAELAPKKVALFACAMRLTRVPAEPLPAVPLMLDPNLVSEPLKPGSLTLKERFTSLGYYLKPMLAAAPSVRPLSVAFFNGQLDMRRLKWWQAAFVMIVVQAVPGDYRDWEYIRAWAKAVGERL</sequence>
<dbReference type="GO" id="GO:0006783">
    <property type="term" value="P:heme biosynthetic process"/>
    <property type="evidence" value="ECO:0007669"/>
    <property type="project" value="TreeGrafter"/>
</dbReference>
<dbReference type="SUPFAM" id="SSF52218">
    <property type="entry name" value="Flavoproteins"/>
    <property type="match status" value="1"/>
</dbReference>
<dbReference type="Gene3D" id="3.40.50.360">
    <property type="match status" value="1"/>
</dbReference>
<dbReference type="GO" id="GO:0070819">
    <property type="term" value="F:menaquinone-dependent protoporphyrinogen oxidase activity"/>
    <property type="evidence" value="ECO:0007669"/>
    <property type="project" value="TreeGrafter"/>
</dbReference>
<dbReference type="OrthoDB" id="9795729at2"/>
<reference evidence="2" key="1">
    <citation type="submission" date="2015-07" db="EMBL/GenBank/DDBJ databases">
        <title>Draft Genome Sequences of Anaerolinea thermolimosa IMO-1, Bellilinea caldifistulae GOMI-1, Leptolinea tardivitalis YMTK-2, Levilinea saccharolytica KIBI-1,Longilinea arvoryzae KOME-1, Previously Described as Members of the Anaerolineaceae (Chloroflexi).</title>
        <authorList>
            <person name="Sekiguchi Y."/>
            <person name="Ohashi A."/>
            <person name="Matsuura N."/>
            <person name="Tourlousse M.D."/>
        </authorList>
    </citation>
    <scope>NUCLEOTIDE SEQUENCE [LARGE SCALE GENOMIC DNA]</scope>
    <source>
        <strain evidence="2">KOME-1</strain>
    </source>
</reference>
<dbReference type="InterPro" id="IPR052200">
    <property type="entry name" value="Protoporphyrinogen_IX_DH"/>
</dbReference>
<dbReference type="InterPro" id="IPR026816">
    <property type="entry name" value="Flavodoxin_dom"/>
</dbReference>
<dbReference type="PROSITE" id="PS50902">
    <property type="entry name" value="FLAVODOXIN_LIKE"/>
    <property type="match status" value="1"/>
</dbReference>
<protein>
    <submittedName>
        <fullName evidence="2">Flavodoxin</fullName>
    </submittedName>
</protein>
<evidence type="ECO:0000313" key="2">
    <source>
        <dbReference type="EMBL" id="GAP16060.1"/>
    </source>
</evidence>
<dbReference type="EMBL" id="DF967973">
    <property type="protein sequence ID" value="GAP16060.1"/>
    <property type="molecule type" value="Genomic_DNA"/>
</dbReference>
<proteinExistence type="predicted"/>
<dbReference type="Pfam" id="PF12724">
    <property type="entry name" value="Flavodoxin_5"/>
    <property type="match status" value="1"/>
</dbReference>
<organism evidence="2">
    <name type="scientific">Longilinea arvoryzae</name>
    <dbReference type="NCBI Taxonomy" id="360412"/>
    <lineage>
        <taxon>Bacteria</taxon>
        <taxon>Bacillati</taxon>
        <taxon>Chloroflexota</taxon>
        <taxon>Anaerolineae</taxon>
        <taxon>Anaerolineales</taxon>
        <taxon>Anaerolineaceae</taxon>
        <taxon>Longilinea</taxon>
    </lineage>
</organism>
<feature type="domain" description="Flavodoxin-like" evidence="1">
    <location>
        <begin position="4"/>
        <end position="166"/>
    </location>
</feature>
<dbReference type="PANTHER" id="PTHR38030">
    <property type="entry name" value="PROTOPORPHYRINOGEN IX DEHYDROGENASE [MENAQUINONE]"/>
    <property type="match status" value="1"/>
</dbReference>
<dbReference type="PANTHER" id="PTHR38030:SF2">
    <property type="entry name" value="PROTOPORPHYRINOGEN IX DEHYDROGENASE [QUINONE]"/>
    <property type="match status" value="1"/>
</dbReference>
<name>A0A0K8MXX5_9CHLR</name>
<dbReference type="InterPro" id="IPR008254">
    <property type="entry name" value="Flavodoxin/NO_synth"/>
</dbReference>
<gene>
    <name evidence="2" type="ORF">LARV_03856</name>
</gene>
<dbReference type="AlphaFoldDB" id="A0A0K8MXX5"/>
<evidence type="ECO:0000259" key="1">
    <source>
        <dbReference type="PROSITE" id="PS50902"/>
    </source>
</evidence>
<dbReference type="STRING" id="360412.LARV_03856"/>
<evidence type="ECO:0000313" key="3">
    <source>
        <dbReference type="Proteomes" id="UP000055060"/>
    </source>
</evidence>
<dbReference type="GO" id="GO:0010181">
    <property type="term" value="F:FMN binding"/>
    <property type="evidence" value="ECO:0007669"/>
    <property type="project" value="InterPro"/>
</dbReference>
<dbReference type="Proteomes" id="UP000055060">
    <property type="component" value="Unassembled WGS sequence"/>
</dbReference>
<keyword evidence="3" id="KW-1185">Reference proteome</keyword>